<dbReference type="AlphaFoldDB" id="A0A1G2SHJ5"/>
<evidence type="ECO:0000313" key="1">
    <source>
        <dbReference type="EMBL" id="OHA84557.1"/>
    </source>
</evidence>
<protein>
    <submittedName>
        <fullName evidence="1">Uncharacterized protein</fullName>
    </submittedName>
</protein>
<reference evidence="1 2" key="1">
    <citation type="journal article" date="2016" name="Nat. Commun.">
        <title>Thousands of microbial genomes shed light on interconnected biogeochemical processes in an aquifer system.</title>
        <authorList>
            <person name="Anantharaman K."/>
            <person name="Brown C.T."/>
            <person name="Hug L.A."/>
            <person name="Sharon I."/>
            <person name="Castelle C.J."/>
            <person name="Probst A.J."/>
            <person name="Thomas B.C."/>
            <person name="Singh A."/>
            <person name="Wilkins M.J."/>
            <person name="Karaoz U."/>
            <person name="Brodie E.L."/>
            <person name="Williams K.H."/>
            <person name="Hubbard S.S."/>
            <person name="Banfield J.F."/>
        </authorList>
    </citation>
    <scope>NUCLEOTIDE SEQUENCE [LARGE SCALE GENOMIC DNA]</scope>
</reference>
<comment type="caution">
    <text evidence="1">The sequence shown here is derived from an EMBL/GenBank/DDBJ whole genome shotgun (WGS) entry which is preliminary data.</text>
</comment>
<organism evidence="1 2">
    <name type="scientific">Candidatus Yonathbacteria bacterium RIFOXYD1_FULL_52_36</name>
    <dbReference type="NCBI Taxonomy" id="1802730"/>
    <lineage>
        <taxon>Bacteria</taxon>
        <taxon>Candidatus Yonathiibacteriota</taxon>
    </lineage>
</organism>
<gene>
    <name evidence="1" type="ORF">A2591_03230</name>
</gene>
<name>A0A1G2SHJ5_9BACT</name>
<evidence type="ECO:0000313" key="2">
    <source>
        <dbReference type="Proteomes" id="UP000178168"/>
    </source>
</evidence>
<accession>A0A1G2SHJ5</accession>
<dbReference type="Proteomes" id="UP000178168">
    <property type="component" value="Unassembled WGS sequence"/>
</dbReference>
<dbReference type="EMBL" id="MHUZ01000038">
    <property type="protein sequence ID" value="OHA84557.1"/>
    <property type="molecule type" value="Genomic_DNA"/>
</dbReference>
<sequence length="123" mass="13818">MMLTINGEHHVLTTPQAIEALDCAIRYVRRSYPRIDVITCHVVHGERRRQGKRVRANSPNIPFVDSILGSEDGGRKDWRSPLPAEMRTAIEEAVLLIFLEHLGMSLEDLAAQEHAVLPEIISA</sequence>
<proteinExistence type="predicted"/>